<protein>
    <recommendedName>
        <fullName evidence="4">Helix-turn-helix domain-containing protein</fullName>
    </recommendedName>
</protein>
<dbReference type="Proteomes" id="UP001500683">
    <property type="component" value="Unassembled WGS sequence"/>
</dbReference>
<comment type="caution">
    <text evidence="2">The sequence shown here is derived from an EMBL/GenBank/DDBJ whole genome shotgun (WGS) entry which is preliminary data.</text>
</comment>
<reference evidence="3" key="1">
    <citation type="journal article" date="2019" name="Int. J. Syst. Evol. Microbiol.">
        <title>The Global Catalogue of Microorganisms (GCM) 10K type strain sequencing project: providing services to taxonomists for standard genome sequencing and annotation.</title>
        <authorList>
            <consortium name="The Broad Institute Genomics Platform"/>
            <consortium name="The Broad Institute Genome Sequencing Center for Infectious Disease"/>
            <person name="Wu L."/>
            <person name="Ma J."/>
        </authorList>
    </citation>
    <scope>NUCLEOTIDE SEQUENCE [LARGE SCALE GENOMIC DNA]</scope>
    <source>
        <strain evidence="3">JCM 16702</strain>
    </source>
</reference>
<keyword evidence="3" id="KW-1185">Reference proteome</keyword>
<feature type="compositionally biased region" description="Basic and acidic residues" evidence="1">
    <location>
        <begin position="7"/>
        <end position="25"/>
    </location>
</feature>
<evidence type="ECO:0000256" key="1">
    <source>
        <dbReference type="SAM" id="MobiDB-lite"/>
    </source>
</evidence>
<dbReference type="Pfam" id="PF13565">
    <property type="entry name" value="HTH_32"/>
    <property type="match status" value="1"/>
</dbReference>
<accession>A0ABP7VN74</accession>
<evidence type="ECO:0000313" key="3">
    <source>
        <dbReference type="Proteomes" id="UP001500683"/>
    </source>
</evidence>
<name>A0ABP7VN74_9ACTN</name>
<feature type="region of interest" description="Disordered" evidence="1">
    <location>
        <begin position="131"/>
        <end position="186"/>
    </location>
</feature>
<feature type="region of interest" description="Disordered" evidence="1">
    <location>
        <begin position="1"/>
        <end position="30"/>
    </location>
</feature>
<dbReference type="SUPFAM" id="SSF46689">
    <property type="entry name" value="Homeodomain-like"/>
    <property type="match status" value="1"/>
</dbReference>
<sequence length="186" mass="20783">MKRRVFRRQDEKRDQPVLPPRKDPSVLHGNAPLSVEGRRRLVQRCQTRPIAHVAPEMGISCSCASKWVNRYRRFGEISLLGRPSATPEVIAQIGRLRRERKWSARRIALELVGQGIEISERTVGRHLAHLGLNRRRDPTGRPTTPHGRSSPAGPATWCTWTSKRPAASPTAAAGERAAVTASRPGW</sequence>
<dbReference type="InterPro" id="IPR009057">
    <property type="entry name" value="Homeodomain-like_sf"/>
</dbReference>
<gene>
    <name evidence="2" type="ORF">GCM10022214_26770</name>
</gene>
<proteinExistence type="predicted"/>
<organism evidence="2 3">
    <name type="scientific">Actinomadura miaoliensis</name>
    <dbReference type="NCBI Taxonomy" id="430685"/>
    <lineage>
        <taxon>Bacteria</taxon>
        <taxon>Bacillati</taxon>
        <taxon>Actinomycetota</taxon>
        <taxon>Actinomycetes</taxon>
        <taxon>Streptosporangiales</taxon>
        <taxon>Thermomonosporaceae</taxon>
        <taxon>Actinomadura</taxon>
    </lineage>
</organism>
<evidence type="ECO:0008006" key="4">
    <source>
        <dbReference type="Google" id="ProtNLM"/>
    </source>
</evidence>
<dbReference type="EMBL" id="BAAAZG010000016">
    <property type="protein sequence ID" value="GAA4069991.1"/>
    <property type="molecule type" value="Genomic_DNA"/>
</dbReference>
<evidence type="ECO:0000313" key="2">
    <source>
        <dbReference type="EMBL" id="GAA4069991.1"/>
    </source>
</evidence>
<feature type="compositionally biased region" description="Low complexity" evidence="1">
    <location>
        <begin position="171"/>
        <end position="186"/>
    </location>
</feature>